<organism evidence="1 2">
    <name type="scientific">Marinobacter vulgaris</name>
    <dbReference type="NCBI Taxonomy" id="1928331"/>
    <lineage>
        <taxon>Bacteria</taxon>
        <taxon>Pseudomonadati</taxon>
        <taxon>Pseudomonadota</taxon>
        <taxon>Gammaproteobacteria</taxon>
        <taxon>Pseudomonadales</taxon>
        <taxon>Marinobacteraceae</taxon>
        <taxon>Marinobacter</taxon>
    </lineage>
</organism>
<dbReference type="EMBL" id="QFWX01000010">
    <property type="protein sequence ID" value="PXX88879.1"/>
    <property type="molecule type" value="Genomic_DNA"/>
</dbReference>
<accession>A0A2V3ZG88</accession>
<reference evidence="1 2" key="2">
    <citation type="submission" date="2018-06" db="EMBL/GenBank/DDBJ databases">
        <title>Marinobactersediminissp. nov, a moderately halophilic bacterium isolated from marine solar saltern.</title>
        <authorList>
            <person name="Zhang Y."/>
        </authorList>
    </citation>
    <scope>NUCLEOTIDE SEQUENCE [LARGE SCALE GENOMIC DNA]</scope>
    <source>
        <strain evidence="1 2">F01</strain>
    </source>
</reference>
<proteinExistence type="predicted"/>
<sequence>MDELLLIGHSHISCFEKVAKNIRNVTVINLRKIRESLNTEEEAIKALREIAGGTKPKAVCLSLRGNDHNILTLLEHPKPFAIANQVDLLNNCSERWPIPYSAMKDSLEKTIREKIEHLSITIFKAFPKSRRFYIPPPPPISDWGHIKNNPGIFKDKIDLGFPPLALKMAVYKMQIDILEDLYSSLETSLITIDDSAKTEKGFLKPSYFNNDPTHANALYGELMMNKILKETGIKR</sequence>
<dbReference type="AlphaFoldDB" id="A0A2V3ZG88"/>
<dbReference type="RefSeq" id="WP_114614421.1">
    <property type="nucleotide sequence ID" value="NZ_QFWX01000010.1"/>
</dbReference>
<evidence type="ECO:0000313" key="2">
    <source>
        <dbReference type="Proteomes" id="UP000253987"/>
    </source>
</evidence>
<evidence type="ECO:0008006" key="3">
    <source>
        <dbReference type="Google" id="ProtNLM"/>
    </source>
</evidence>
<protein>
    <recommendedName>
        <fullName evidence="3">SGNH/GDSL hydrolase family protein</fullName>
    </recommendedName>
</protein>
<keyword evidence="2" id="KW-1185">Reference proteome</keyword>
<reference evidence="2" key="1">
    <citation type="submission" date="2018-05" db="EMBL/GenBank/DDBJ databases">
        <authorList>
            <person name="Lu D."/>
        </authorList>
    </citation>
    <scope>NUCLEOTIDE SEQUENCE [LARGE SCALE GENOMIC DNA]</scope>
    <source>
        <strain evidence="2">F01</strain>
    </source>
</reference>
<name>A0A2V3ZG88_9GAMM</name>
<dbReference type="Proteomes" id="UP000253987">
    <property type="component" value="Unassembled WGS sequence"/>
</dbReference>
<evidence type="ECO:0000313" key="1">
    <source>
        <dbReference type="EMBL" id="PXX88879.1"/>
    </source>
</evidence>
<gene>
    <name evidence="1" type="ORF">DIT71_16965</name>
</gene>
<dbReference type="OrthoDB" id="4736604at2"/>
<comment type="caution">
    <text evidence="1">The sequence shown here is derived from an EMBL/GenBank/DDBJ whole genome shotgun (WGS) entry which is preliminary data.</text>
</comment>